<keyword evidence="5" id="KW-1185">Reference proteome</keyword>
<evidence type="ECO:0000313" key="5">
    <source>
        <dbReference type="Proteomes" id="UP001215151"/>
    </source>
</evidence>
<dbReference type="PANTHER" id="PTHR32343:SF10">
    <property type="entry name" value="RNA-BINDING REGION RNP-1 DOMAIN-CONTAINING PROTEIN"/>
    <property type="match status" value="1"/>
</dbReference>
<dbReference type="InterPro" id="IPR012677">
    <property type="entry name" value="Nucleotide-bd_a/b_plait_sf"/>
</dbReference>
<feature type="region of interest" description="Disordered" evidence="2">
    <location>
        <begin position="220"/>
        <end position="275"/>
    </location>
</feature>
<feature type="compositionally biased region" description="Polar residues" evidence="2">
    <location>
        <begin position="250"/>
        <end position="275"/>
    </location>
</feature>
<feature type="region of interest" description="Disordered" evidence="2">
    <location>
        <begin position="73"/>
        <end position="95"/>
    </location>
</feature>
<dbReference type="SMART" id="SM00360">
    <property type="entry name" value="RRM"/>
    <property type="match status" value="1"/>
</dbReference>
<dbReference type="Pfam" id="PF00076">
    <property type="entry name" value="RRM_1"/>
    <property type="match status" value="1"/>
</dbReference>
<reference evidence="4" key="1">
    <citation type="submission" date="2022-11" db="EMBL/GenBank/DDBJ databases">
        <title>Genome Sequence of Cubamyces cubensis.</title>
        <authorList>
            <person name="Buettner E."/>
        </authorList>
    </citation>
    <scope>NUCLEOTIDE SEQUENCE</scope>
    <source>
        <strain evidence="4">MPL-01</strain>
    </source>
</reference>
<dbReference type="AlphaFoldDB" id="A0AAD7X7V0"/>
<organism evidence="4 5">
    <name type="scientific">Trametes cubensis</name>
    <dbReference type="NCBI Taxonomy" id="1111947"/>
    <lineage>
        <taxon>Eukaryota</taxon>
        <taxon>Fungi</taxon>
        <taxon>Dikarya</taxon>
        <taxon>Basidiomycota</taxon>
        <taxon>Agaricomycotina</taxon>
        <taxon>Agaricomycetes</taxon>
        <taxon>Polyporales</taxon>
        <taxon>Polyporaceae</taxon>
        <taxon>Trametes</taxon>
    </lineage>
</organism>
<dbReference type="GO" id="GO:0003723">
    <property type="term" value="F:RNA binding"/>
    <property type="evidence" value="ECO:0007669"/>
    <property type="project" value="UniProtKB-UniRule"/>
</dbReference>
<evidence type="ECO:0000259" key="3">
    <source>
        <dbReference type="PROSITE" id="PS50102"/>
    </source>
</evidence>
<feature type="compositionally biased region" description="Polar residues" evidence="2">
    <location>
        <begin position="225"/>
        <end position="240"/>
    </location>
</feature>
<dbReference type="PANTHER" id="PTHR32343">
    <property type="entry name" value="SERINE/ARGININE-RICH SPLICING FACTOR"/>
    <property type="match status" value="1"/>
</dbReference>
<sequence length="275" mass="29282">MSAYTIHVSGISDATTEQHLTDFFTFCGKITSVEYDREKHTATIHFEKPSAAKTALMLNGGTLDGAHLSITSEQEHHDKDDGAGHHEGHIDQADKPRAGIAAEYLARGYTLSDQVLQRAIELDKQHGISNRFLSYIQSLDTTLGQKALGPEKTISGKVQETLASATQQAKAVDEQKGITKTASDYYARALSSPFGQKVKAFYTSTSKQVLDIHEEARRIAEAHKQSSSGANAPTAQSTGVGSAAPPIDPNVQSVSSTGADPTTGSGKTTEAPTVI</sequence>
<evidence type="ECO:0000256" key="1">
    <source>
        <dbReference type="PROSITE-ProRule" id="PRU00176"/>
    </source>
</evidence>
<dbReference type="Gene3D" id="3.30.70.330">
    <property type="match status" value="1"/>
</dbReference>
<dbReference type="InterPro" id="IPR000504">
    <property type="entry name" value="RRM_dom"/>
</dbReference>
<accession>A0AAD7X7V0</accession>
<dbReference type="InterPro" id="IPR035979">
    <property type="entry name" value="RBD_domain_sf"/>
</dbReference>
<dbReference type="SUPFAM" id="SSF54928">
    <property type="entry name" value="RNA-binding domain, RBD"/>
    <property type="match status" value="1"/>
</dbReference>
<name>A0AAD7X7V0_9APHY</name>
<dbReference type="Proteomes" id="UP001215151">
    <property type="component" value="Unassembled WGS sequence"/>
</dbReference>
<comment type="caution">
    <text evidence="4">The sequence shown here is derived from an EMBL/GenBank/DDBJ whole genome shotgun (WGS) entry which is preliminary data.</text>
</comment>
<evidence type="ECO:0000256" key="2">
    <source>
        <dbReference type="SAM" id="MobiDB-lite"/>
    </source>
</evidence>
<dbReference type="PROSITE" id="PS50102">
    <property type="entry name" value="RRM"/>
    <property type="match status" value="1"/>
</dbReference>
<keyword evidence="1" id="KW-0694">RNA-binding</keyword>
<proteinExistence type="predicted"/>
<evidence type="ECO:0000313" key="4">
    <source>
        <dbReference type="EMBL" id="KAJ8457582.1"/>
    </source>
</evidence>
<gene>
    <name evidence="4" type="ORF">ONZ51_g11447</name>
</gene>
<dbReference type="EMBL" id="JAPEVG010000546">
    <property type="protein sequence ID" value="KAJ8457582.1"/>
    <property type="molecule type" value="Genomic_DNA"/>
</dbReference>
<feature type="domain" description="RRM" evidence="3">
    <location>
        <begin position="4"/>
        <end position="75"/>
    </location>
</feature>
<protein>
    <recommendedName>
        <fullName evidence="3">RRM domain-containing protein</fullName>
    </recommendedName>
</protein>